<dbReference type="AlphaFoldDB" id="A0A0W1AE30"/>
<reference evidence="9 10" key="1">
    <citation type="submission" date="2015-11" db="EMBL/GenBank/DDBJ databases">
        <title>Genomic analysis of 38 Legionella species identifies large and diverse effector repertoires.</title>
        <authorList>
            <person name="Burstein D."/>
            <person name="Amaro F."/>
            <person name="Zusman T."/>
            <person name="Lifshitz Z."/>
            <person name="Cohen O."/>
            <person name="Gilbert J.A."/>
            <person name="Pupko T."/>
            <person name="Shuman H.A."/>
            <person name="Segal G."/>
        </authorList>
    </citation>
    <scope>NUCLEOTIDE SEQUENCE [LARGE SCALE GENOMIC DNA]</scope>
    <source>
        <strain evidence="9 10">ATCC 51914</strain>
    </source>
</reference>
<dbReference type="RefSeq" id="WP_058480188.1">
    <property type="nucleotide sequence ID" value="NZ_CAAAIQ010000023.1"/>
</dbReference>
<feature type="domain" description="Major facilitator superfamily (MFS) profile" evidence="8">
    <location>
        <begin position="1"/>
        <end position="400"/>
    </location>
</feature>
<feature type="transmembrane region" description="Helical" evidence="7">
    <location>
        <begin position="12"/>
        <end position="39"/>
    </location>
</feature>
<feature type="transmembrane region" description="Helical" evidence="7">
    <location>
        <begin position="311"/>
        <end position="331"/>
    </location>
</feature>
<feature type="transmembrane region" description="Helical" evidence="7">
    <location>
        <begin position="76"/>
        <end position="96"/>
    </location>
</feature>
<keyword evidence="2" id="KW-0813">Transport</keyword>
<keyword evidence="10" id="KW-1185">Reference proteome</keyword>
<evidence type="ECO:0000256" key="7">
    <source>
        <dbReference type="SAM" id="Phobius"/>
    </source>
</evidence>
<dbReference type="GO" id="GO:0005886">
    <property type="term" value="C:plasma membrane"/>
    <property type="evidence" value="ECO:0007669"/>
    <property type="project" value="UniProtKB-SubCell"/>
</dbReference>
<keyword evidence="5 7" id="KW-1133">Transmembrane helix</keyword>
<keyword evidence="6 7" id="KW-0472">Membrane</keyword>
<feature type="transmembrane region" description="Helical" evidence="7">
    <location>
        <begin position="351"/>
        <end position="370"/>
    </location>
</feature>
<gene>
    <name evidence="9" type="ORF">Lwal_1496</name>
</gene>
<feature type="transmembrane region" description="Helical" evidence="7">
    <location>
        <begin position="146"/>
        <end position="167"/>
    </location>
</feature>
<feature type="transmembrane region" description="Helical" evidence="7">
    <location>
        <begin position="288"/>
        <end position="305"/>
    </location>
</feature>
<accession>A0A0W1AE30</accession>
<sequence length="409" mass="45270">MNIENTAPITKIVWCLLIGIMCTNAAQFISMPFLALFLLKKKYSLWLSGLVIGAAPFSSMFGGFLGGQLSDVYGRIALLTSSLFATAFIFCAFYFACQIEEKTIQLVWLLIINFSFGLFSSFFQPTVMALLSDLLQPQNRERIYQYRYAAVNIGAVLGPLAGIYLGLTLSPNSFIYGGAVYFIYGVVLHFLLTQNKRCIIQRQQKCISIHASLKALLKDTRLLNFILFNLLFAISYSQINSTLAQFISQQIGNGAQVYAMTIALNALIVLIGQTPVYLVTQSIPKNKSILYGCLIFSLGFLGLAFSGSSSLSYYFSIIIITLGELLIYPLASKFIDDIAPAHLRGTYFGALTFRELGLALGPFLGGLVLQFIGGKFLFISMGILAIASYYYIVLCEQAKQRFTYNLVNI</sequence>
<proteinExistence type="predicted"/>
<dbReference type="PANTHER" id="PTHR43414:SF1">
    <property type="entry name" value="PEPTIDE PERMEASE"/>
    <property type="match status" value="1"/>
</dbReference>
<evidence type="ECO:0000256" key="4">
    <source>
        <dbReference type="ARBA" id="ARBA00022692"/>
    </source>
</evidence>
<dbReference type="OrthoDB" id="3237211at2"/>
<dbReference type="SUPFAM" id="SSF103473">
    <property type="entry name" value="MFS general substrate transporter"/>
    <property type="match status" value="1"/>
</dbReference>
<feature type="transmembrane region" description="Helical" evidence="7">
    <location>
        <begin position="259"/>
        <end position="279"/>
    </location>
</feature>
<dbReference type="PROSITE" id="PS50850">
    <property type="entry name" value="MFS"/>
    <property type="match status" value="1"/>
</dbReference>
<dbReference type="EMBL" id="LNZB01000036">
    <property type="protein sequence ID" value="KTD79424.1"/>
    <property type="molecule type" value="Genomic_DNA"/>
</dbReference>
<dbReference type="Pfam" id="PF07690">
    <property type="entry name" value="MFS_1"/>
    <property type="match status" value="1"/>
</dbReference>
<feature type="transmembrane region" description="Helical" evidence="7">
    <location>
        <begin position="173"/>
        <end position="192"/>
    </location>
</feature>
<keyword evidence="3" id="KW-1003">Cell membrane</keyword>
<feature type="transmembrane region" description="Helical" evidence="7">
    <location>
        <begin position="376"/>
        <end position="394"/>
    </location>
</feature>
<dbReference type="STRING" id="66969.Lwal_1496"/>
<dbReference type="InterPro" id="IPR020846">
    <property type="entry name" value="MFS_dom"/>
</dbReference>
<dbReference type="InterPro" id="IPR036259">
    <property type="entry name" value="MFS_trans_sf"/>
</dbReference>
<dbReference type="Proteomes" id="UP000054729">
    <property type="component" value="Unassembled WGS sequence"/>
</dbReference>
<evidence type="ECO:0000256" key="1">
    <source>
        <dbReference type="ARBA" id="ARBA00004651"/>
    </source>
</evidence>
<dbReference type="PATRIC" id="fig|66969.6.peg.1634"/>
<evidence type="ECO:0000256" key="6">
    <source>
        <dbReference type="ARBA" id="ARBA00023136"/>
    </source>
</evidence>
<evidence type="ECO:0000313" key="9">
    <source>
        <dbReference type="EMBL" id="KTD79424.1"/>
    </source>
</evidence>
<protein>
    <submittedName>
        <fullName evidence="9">Major facilitator superfamily (MFS) transporter</fullName>
    </submittedName>
</protein>
<evidence type="ECO:0000256" key="5">
    <source>
        <dbReference type="ARBA" id="ARBA00022989"/>
    </source>
</evidence>
<evidence type="ECO:0000256" key="2">
    <source>
        <dbReference type="ARBA" id="ARBA00022448"/>
    </source>
</evidence>
<evidence type="ECO:0000256" key="3">
    <source>
        <dbReference type="ARBA" id="ARBA00022475"/>
    </source>
</evidence>
<comment type="subcellular location">
    <subcellularLocation>
        <location evidence="1">Cell membrane</location>
        <topology evidence="1">Multi-pass membrane protein</topology>
    </subcellularLocation>
</comment>
<feature type="transmembrane region" description="Helical" evidence="7">
    <location>
        <begin position="45"/>
        <end position="64"/>
    </location>
</feature>
<name>A0A0W1AE30_9GAMM</name>
<feature type="transmembrane region" description="Helical" evidence="7">
    <location>
        <begin position="108"/>
        <end position="134"/>
    </location>
</feature>
<evidence type="ECO:0000313" key="10">
    <source>
        <dbReference type="Proteomes" id="UP000054729"/>
    </source>
</evidence>
<feature type="transmembrane region" description="Helical" evidence="7">
    <location>
        <begin position="222"/>
        <end position="239"/>
    </location>
</feature>
<dbReference type="InterPro" id="IPR011701">
    <property type="entry name" value="MFS"/>
</dbReference>
<dbReference type="GO" id="GO:0022857">
    <property type="term" value="F:transmembrane transporter activity"/>
    <property type="evidence" value="ECO:0007669"/>
    <property type="project" value="InterPro"/>
</dbReference>
<organism evidence="9 10">
    <name type="scientific">Legionella waltersii</name>
    <dbReference type="NCBI Taxonomy" id="66969"/>
    <lineage>
        <taxon>Bacteria</taxon>
        <taxon>Pseudomonadati</taxon>
        <taxon>Pseudomonadota</taxon>
        <taxon>Gammaproteobacteria</taxon>
        <taxon>Legionellales</taxon>
        <taxon>Legionellaceae</taxon>
        <taxon>Legionella</taxon>
    </lineage>
</organism>
<evidence type="ECO:0000259" key="8">
    <source>
        <dbReference type="PROSITE" id="PS50850"/>
    </source>
</evidence>
<comment type="caution">
    <text evidence="9">The sequence shown here is derived from an EMBL/GenBank/DDBJ whole genome shotgun (WGS) entry which is preliminary data.</text>
</comment>
<keyword evidence="4 7" id="KW-0812">Transmembrane</keyword>
<dbReference type="PANTHER" id="PTHR43414">
    <property type="entry name" value="MULTIDRUG RESISTANCE PROTEIN MDTG"/>
    <property type="match status" value="1"/>
</dbReference>
<dbReference type="Gene3D" id="1.20.1250.20">
    <property type="entry name" value="MFS general substrate transporter like domains"/>
    <property type="match status" value="1"/>
</dbReference>